<name>A0AAX2GYH8_9FLAO</name>
<organism evidence="1 2">
    <name type="scientific">Capnocytophaga haemolytica</name>
    <dbReference type="NCBI Taxonomy" id="45243"/>
    <lineage>
        <taxon>Bacteria</taxon>
        <taxon>Pseudomonadati</taxon>
        <taxon>Bacteroidota</taxon>
        <taxon>Flavobacteriia</taxon>
        <taxon>Flavobacteriales</taxon>
        <taxon>Flavobacteriaceae</taxon>
        <taxon>Capnocytophaga</taxon>
    </lineage>
</organism>
<dbReference type="AlphaFoldDB" id="A0AAX2GYH8"/>
<proteinExistence type="predicted"/>
<dbReference type="EMBL" id="LT906449">
    <property type="protein sequence ID" value="SNV08154.1"/>
    <property type="molecule type" value="Genomic_DNA"/>
</dbReference>
<sequence>MKHTFIKFYSGVLLLLLVLVMACRNGNGDDQEKIHKTKSIDFAEFHINDITPAAQEDLRRWKDFQVLMQVVTSMAPTKIKQPAPMVATNPDSLVVCNRLYPMNSKTVKEAAKVDIEYRTVEGVKDTIFRFEKERDSKFCFLQWDTFLVAQIPYTFSVVMKKNSYPKVNLEFLQGDTPVTTAVLALDTLTTSSANVKRTALTDDWFGYEVTFSPKKSEAYSIRLSFDPEVKMNDNVIFYRSVLKIPARDFSKLGAYSDKIVAQHTDVESSYYSVFFWLRQIEDALHQLLLEDAFPERMNVPAVRSRFRLLDTQIKALADNVRNNPDFKEEELKRDIRILEGTFNSIISRINNIYNSDLDDRMRFLGTQNIDSLIVP</sequence>
<evidence type="ECO:0000313" key="2">
    <source>
        <dbReference type="Proteomes" id="UP000215539"/>
    </source>
</evidence>
<accession>A0AAX2GYH8</accession>
<evidence type="ECO:0000313" key="1">
    <source>
        <dbReference type="EMBL" id="SNV08154.1"/>
    </source>
</evidence>
<protein>
    <recommendedName>
        <fullName evidence="3">Lipoprotein</fullName>
    </recommendedName>
</protein>
<gene>
    <name evidence="1" type="ORF">SAMEA44541418_00986</name>
</gene>
<dbReference type="RefSeq" id="WP_231909943.1">
    <property type="nucleotide sequence ID" value="NZ_CP014227.1"/>
</dbReference>
<reference evidence="1 2" key="1">
    <citation type="submission" date="2017-06" db="EMBL/GenBank/DDBJ databases">
        <authorList>
            <consortium name="Pathogen Informatics"/>
        </authorList>
    </citation>
    <scope>NUCLEOTIDE SEQUENCE [LARGE SCALE GENOMIC DNA]</scope>
    <source>
        <strain evidence="1 2">NCTC12947</strain>
    </source>
</reference>
<evidence type="ECO:0008006" key="3">
    <source>
        <dbReference type="Google" id="ProtNLM"/>
    </source>
</evidence>
<dbReference type="Proteomes" id="UP000215539">
    <property type="component" value="Chromosome 1"/>
</dbReference>
<dbReference type="PROSITE" id="PS51257">
    <property type="entry name" value="PROKAR_LIPOPROTEIN"/>
    <property type="match status" value="1"/>
</dbReference>